<proteinExistence type="predicted"/>
<evidence type="ECO:0000313" key="2">
    <source>
        <dbReference type="EMBL" id="RNL75428.1"/>
    </source>
</evidence>
<reference evidence="2 3" key="1">
    <citation type="submission" date="2018-11" db="EMBL/GenBank/DDBJ databases">
        <authorList>
            <person name="Li F."/>
        </authorList>
    </citation>
    <scope>NUCLEOTIDE SEQUENCE [LARGE SCALE GENOMIC DNA]</scope>
    <source>
        <strain evidence="2 3">KIS18-7</strain>
    </source>
</reference>
<feature type="compositionally biased region" description="Basic and acidic residues" evidence="1">
    <location>
        <begin position="12"/>
        <end position="21"/>
    </location>
</feature>
<dbReference type="Proteomes" id="UP000277094">
    <property type="component" value="Unassembled WGS sequence"/>
</dbReference>
<dbReference type="AlphaFoldDB" id="A0A3N0DIB9"/>
<dbReference type="EMBL" id="RJSG01000006">
    <property type="protein sequence ID" value="RNL75428.1"/>
    <property type="molecule type" value="Genomic_DNA"/>
</dbReference>
<feature type="region of interest" description="Disordered" evidence="1">
    <location>
        <begin position="1"/>
        <end position="35"/>
    </location>
</feature>
<organism evidence="2 3">
    <name type="scientific">Nocardioides marmorisolisilvae</name>
    <dbReference type="NCBI Taxonomy" id="1542737"/>
    <lineage>
        <taxon>Bacteria</taxon>
        <taxon>Bacillati</taxon>
        <taxon>Actinomycetota</taxon>
        <taxon>Actinomycetes</taxon>
        <taxon>Propionibacteriales</taxon>
        <taxon>Nocardioidaceae</taxon>
        <taxon>Nocardioides</taxon>
    </lineage>
</organism>
<accession>A0A3N0DIB9</accession>
<dbReference type="RefSeq" id="WP_123235616.1">
    <property type="nucleotide sequence ID" value="NZ_RJSG01000006.1"/>
</dbReference>
<sequence>MNYATRRAERRHAREPDREAALPDSLKAPDGAPIPIWDADASDPIDYLASVIDLLPGARPAGSLAGD</sequence>
<keyword evidence="3" id="KW-1185">Reference proteome</keyword>
<comment type="caution">
    <text evidence="2">The sequence shown here is derived from an EMBL/GenBank/DDBJ whole genome shotgun (WGS) entry which is preliminary data.</text>
</comment>
<protein>
    <submittedName>
        <fullName evidence="2">Uncharacterized protein</fullName>
    </submittedName>
</protein>
<name>A0A3N0DIB9_9ACTN</name>
<evidence type="ECO:0000256" key="1">
    <source>
        <dbReference type="SAM" id="MobiDB-lite"/>
    </source>
</evidence>
<gene>
    <name evidence="2" type="ORF">EFL95_18635</name>
</gene>
<evidence type="ECO:0000313" key="3">
    <source>
        <dbReference type="Proteomes" id="UP000277094"/>
    </source>
</evidence>